<protein>
    <submittedName>
        <fullName evidence="1">Uncharacterized protein</fullName>
    </submittedName>
</protein>
<evidence type="ECO:0000313" key="1">
    <source>
        <dbReference type="EMBL" id="EXB03442.1"/>
    </source>
</evidence>
<sequence length="82" mass="9597">MNMSIFAKFLDIEQKYKVKLHKGENFKQALYNYKMTDSDDCIIDKIELVIKHYPDSKNILLSTYSSDETSEIPFCYAVVVPH</sequence>
<proteinExistence type="predicted"/>
<accession>A0A009HGV8</accession>
<dbReference type="PATRIC" id="fig|1310613.3.peg.3891"/>
<evidence type="ECO:0000313" key="2">
    <source>
        <dbReference type="Proteomes" id="UP000020595"/>
    </source>
</evidence>
<name>A0A009HGV8_ACIB9</name>
<dbReference type="EMBL" id="JEWH01000095">
    <property type="protein sequence ID" value="EXB03442.1"/>
    <property type="molecule type" value="Genomic_DNA"/>
</dbReference>
<dbReference type="AlphaFoldDB" id="A0A009HGV8"/>
<gene>
    <name evidence="1" type="ORF">J512_4075</name>
</gene>
<organism evidence="1 2">
    <name type="scientific">Acinetobacter baumannii (strain 1295743)</name>
    <dbReference type="NCBI Taxonomy" id="1310613"/>
    <lineage>
        <taxon>Bacteria</taxon>
        <taxon>Pseudomonadati</taxon>
        <taxon>Pseudomonadota</taxon>
        <taxon>Gammaproteobacteria</taxon>
        <taxon>Moraxellales</taxon>
        <taxon>Moraxellaceae</taxon>
        <taxon>Acinetobacter</taxon>
        <taxon>Acinetobacter calcoaceticus/baumannii complex</taxon>
    </lineage>
</organism>
<dbReference type="Proteomes" id="UP000020595">
    <property type="component" value="Unassembled WGS sequence"/>
</dbReference>
<comment type="caution">
    <text evidence="1">The sequence shown here is derived from an EMBL/GenBank/DDBJ whole genome shotgun (WGS) entry which is preliminary data.</text>
</comment>
<reference evidence="1 2" key="1">
    <citation type="submission" date="2014-02" db="EMBL/GenBank/DDBJ databases">
        <title>Comparative genomics and transcriptomics to identify genetic mechanisms underlying the emergence of carbapenem resistant Acinetobacter baumannii (CRAb).</title>
        <authorList>
            <person name="Harris A.D."/>
            <person name="Johnson K.J."/>
            <person name="George J."/>
            <person name="Shefchek K."/>
            <person name="Daugherty S.C."/>
            <person name="Parankush S."/>
            <person name="Sadzewicz L."/>
            <person name="Tallon L."/>
            <person name="Sengamalay N."/>
            <person name="Hazen T.H."/>
            <person name="Rasko D.A."/>
        </authorList>
    </citation>
    <scope>NUCLEOTIDE SEQUENCE [LARGE SCALE GENOMIC DNA]</scope>
    <source>
        <strain evidence="1 2">1295743</strain>
    </source>
</reference>